<name>A0A162WFL0_DIDRA</name>
<proteinExistence type="predicted"/>
<keyword evidence="2" id="KW-1185">Reference proteome</keyword>
<dbReference type="AlphaFoldDB" id="A0A162WFL0"/>
<sequence>MGWTSRYGNQQANQAAPVSNLNRIIAVLGGLVLATLFLGCVAFFPLTVLFAPKPQLSEYRPAGVFCATCKALWEHNRDLFNRADIMCYGPPTYDRPTRKNEEVMFGEMKRCWVLQEGHDEWLRPLGGADGETRKNLEREVRAIVLRG</sequence>
<evidence type="ECO:0000313" key="2">
    <source>
        <dbReference type="Proteomes" id="UP000076837"/>
    </source>
</evidence>
<dbReference type="EMBL" id="JYNV01000309">
    <property type="protein sequence ID" value="KZM18994.1"/>
    <property type="molecule type" value="Genomic_DNA"/>
</dbReference>
<gene>
    <name evidence="1" type="ORF">ST47_g9849</name>
</gene>
<reference evidence="1 2" key="1">
    <citation type="journal article" date="2016" name="Sci. Rep.">
        <title>Draft genome sequencing and secretome analysis of fungal phytopathogen Ascochyta rabiei provides insight into the necrotrophic effector repertoire.</title>
        <authorList>
            <person name="Verma S."/>
            <person name="Gazara R.K."/>
            <person name="Nizam S."/>
            <person name="Parween S."/>
            <person name="Chattopadhyay D."/>
            <person name="Verma P.K."/>
        </authorList>
    </citation>
    <scope>NUCLEOTIDE SEQUENCE [LARGE SCALE GENOMIC DNA]</scope>
    <source>
        <strain evidence="1 2">ArDII</strain>
    </source>
</reference>
<organism evidence="1 2">
    <name type="scientific">Didymella rabiei</name>
    <name type="common">Chickpea ascochyta blight fungus</name>
    <name type="synonym">Mycosphaerella rabiei</name>
    <dbReference type="NCBI Taxonomy" id="5454"/>
    <lineage>
        <taxon>Eukaryota</taxon>
        <taxon>Fungi</taxon>
        <taxon>Dikarya</taxon>
        <taxon>Ascomycota</taxon>
        <taxon>Pezizomycotina</taxon>
        <taxon>Dothideomycetes</taxon>
        <taxon>Pleosporomycetidae</taxon>
        <taxon>Pleosporales</taxon>
        <taxon>Pleosporineae</taxon>
        <taxon>Didymellaceae</taxon>
        <taxon>Ascochyta</taxon>
    </lineage>
</organism>
<dbReference type="OrthoDB" id="3762630at2759"/>
<evidence type="ECO:0000313" key="1">
    <source>
        <dbReference type="EMBL" id="KZM18994.1"/>
    </source>
</evidence>
<accession>A0A162WFL0</accession>
<protein>
    <submittedName>
        <fullName evidence="1">Uncharacterized protein</fullName>
    </submittedName>
</protein>
<comment type="caution">
    <text evidence="1">The sequence shown here is derived from an EMBL/GenBank/DDBJ whole genome shotgun (WGS) entry which is preliminary data.</text>
</comment>
<dbReference type="Proteomes" id="UP000076837">
    <property type="component" value="Unassembled WGS sequence"/>
</dbReference>